<protein>
    <submittedName>
        <fullName evidence="1">Uncharacterized protein</fullName>
    </submittedName>
</protein>
<name>A0A6N6MMC5_9HYPH</name>
<proteinExistence type="predicted"/>
<accession>A0A6N6MMC5</accession>
<evidence type="ECO:0000313" key="1">
    <source>
        <dbReference type="EMBL" id="KAB1072472.1"/>
    </source>
</evidence>
<dbReference type="AlphaFoldDB" id="A0A6N6MMC5"/>
<dbReference type="Proteomes" id="UP000441523">
    <property type="component" value="Unassembled WGS sequence"/>
</dbReference>
<evidence type="ECO:0000313" key="2">
    <source>
        <dbReference type="Proteomes" id="UP000441523"/>
    </source>
</evidence>
<sequence>MPVLQAPPRIEPQGLAGRRAVAAANARWFRALAWRALRDGHPNGALRAANARAAAWIVIRQAQRDALVRHMARAALGTPLPPRQADACSPAA</sequence>
<reference evidence="1 2" key="1">
    <citation type="submission" date="2019-09" db="EMBL/GenBank/DDBJ databases">
        <title>YIM 132548 draft genome.</title>
        <authorList>
            <person name="Jiang L."/>
        </authorList>
    </citation>
    <scope>NUCLEOTIDE SEQUENCE [LARGE SCALE GENOMIC DNA]</scope>
    <source>
        <strain evidence="1 2">YIM 132548</strain>
    </source>
</reference>
<comment type="caution">
    <text evidence="1">The sequence shown here is derived from an EMBL/GenBank/DDBJ whole genome shotgun (WGS) entry which is preliminary data.</text>
</comment>
<keyword evidence="2" id="KW-1185">Reference proteome</keyword>
<dbReference type="EMBL" id="VZZJ01000013">
    <property type="protein sequence ID" value="KAB1072472.1"/>
    <property type="molecule type" value="Genomic_DNA"/>
</dbReference>
<gene>
    <name evidence="1" type="ORF">F6X51_15900</name>
</gene>
<organism evidence="1 2">
    <name type="scientific">Methylobacterium planeticum</name>
    <dbReference type="NCBI Taxonomy" id="2615211"/>
    <lineage>
        <taxon>Bacteria</taxon>
        <taxon>Pseudomonadati</taxon>
        <taxon>Pseudomonadota</taxon>
        <taxon>Alphaproteobacteria</taxon>
        <taxon>Hyphomicrobiales</taxon>
        <taxon>Methylobacteriaceae</taxon>
        <taxon>Methylobacterium</taxon>
    </lineage>
</organism>